<proteinExistence type="predicted"/>
<evidence type="ECO:0000313" key="1">
    <source>
        <dbReference type="EMBL" id="SCZ86887.1"/>
    </source>
</evidence>
<keyword evidence="2" id="KW-1185">Reference proteome</keyword>
<gene>
    <name evidence="1" type="ORF">NSMM_800081</name>
</gene>
<name>A0A1G5SIR9_9PROT</name>
<protein>
    <submittedName>
        <fullName evidence="1">Uncharacterized protein</fullName>
    </submittedName>
</protein>
<sequence length="22" mass="2362">MVQLKQAGLTLGAVTVNIHVRI</sequence>
<dbReference type="EMBL" id="FMWO01000092">
    <property type="protein sequence ID" value="SCZ86887.1"/>
    <property type="molecule type" value="Genomic_DNA"/>
</dbReference>
<evidence type="ECO:0000313" key="2">
    <source>
        <dbReference type="Proteomes" id="UP000198729"/>
    </source>
</evidence>
<dbReference type="Proteomes" id="UP000198729">
    <property type="component" value="Unassembled WGS sequence"/>
</dbReference>
<reference evidence="1 2" key="1">
    <citation type="submission" date="2016-10" db="EMBL/GenBank/DDBJ databases">
        <authorList>
            <person name="de Groot N.N."/>
        </authorList>
    </citation>
    <scope>NUCLEOTIDE SEQUENCE [LARGE SCALE GENOMIC DNA]</scope>
    <source>
        <strain evidence="1">1</strain>
    </source>
</reference>
<organism evidence="1 2">
    <name type="scientific">Nitrosomonas mobilis</name>
    <dbReference type="NCBI Taxonomy" id="51642"/>
    <lineage>
        <taxon>Bacteria</taxon>
        <taxon>Pseudomonadati</taxon>
        <taxon>Pseudomonadota</taxon>
        <taxon>Betaproteobacteria</taxon>
        <taxon>Nitrosomonadales</taxon>
        <taxon>Nitrosomonadaceae</taxon>
        <taxon>Nitrosomonas</taxon>
    </lineage>
</organism>
<dbReference type="AlphaFoldDB" id="A0A1G5SIR9"/>
<accession>A0A1G5SIR9</accession>